<name>A0A4D4LCF6_STRVO</name>
<comment type="caution">
    <text evidence="2">The sequence shown here is derived from an EMBL/GenBank/DDBJ whole genome shotgun (WGS) entry which is preliminary data.</text>
</comment>
<feature type="region of interest" description="Disordered" evidence="1">
    <location>
        <begin position="47"/>
        <end position="97"/>
    </location>
</feature>
<evidence type="ECO:0000313" key="2">
    <source>
        <dbReference type="EMBL" id="GDY58785.1"/>
    </source>
</evidence>
<proteinExistence type="predicted"/>
<sequence length="97" mass="9835">MRGLHLHPAGRFALAGGDVDGEPVGLQTASGEQHRVLARLERGEEQSMRIGGGLGHRTGGATRLGDGDLHAAQGLAHGVQDLAAEGSGTHGQGDPQS</sequence>
<accession>A0A4D4LCF6</accession>
<evidence type="ECO:0000256" key="1">
    <source>
        <dbReference type="SAM" id="MobiDB-lite"/>
    </source>
</evidence>
<organism evidence="2 3">
    <name type="scientific">Streptomyces violaceusniger</name>
    <dbReference type="NCBI Taxonomy" id="68280"/>
    <lineage>
        <taxon>Bacteria</taxon>
        <taxon>Bacillati</taxon>
        <taxon>Actinomycetota</taxon>
        <taxon>Actinomycetes</taxon>
        <taxon>Kitasatosporales</taxon>
        <taxon>Streptomycetaceae</taxon>
        <taxon>Streptomyces</taxon>
        <taxon>Streptomyces violaceusniger group</taxon>
    </lineage>
</organism>
<reference evidence="2 3" key="1">
    <citation type="journal article" date="2020" name="Int. J. Syst. Evol. Microbiol.">
        <title>Reclassification of Streptomyces castelarensis and Streptomyces sporoclivatus as later heterotypic synonyms of Streptomyces antimycoticus.</title>
        <authorList>
            <person name="Komaki H."/>
            <person name="Tamura T."/>
        </authorList>
    </citation>
    <scope>NUCLEOTIDE SEQUENCE [LARGE SCALE GENOMIC DNA]</scope>
    <source>
        <strain evidence="2 3">NBRC 13459</strain>
    </source>
</reference>
<gene>
    <name evidence="2" type="ORF">SVIO_094080</name>
</gene>
<protein>
    <submittedName>
        <fullName evidence="2">Uncharacterized protein</fullName>
    </submittedName>
</protein>
<evidence type="ECO:0000313" key="3">
    <source>
        <dbReference type="Proteomes" id="UP000301309"/>
    </source>
</evidence>
<dbReference type="EMBL" id="BJHW01000002">
    <property type="protein sequence ID" value="GDY58785.1"/>
    <property type="molecule type" value="Genomic_DNA"/>
</dbReference>
<dbReference type="AlphaFoldDB" id="A0A4D4LCF6"/>
<keyword evidence="3" id="KW-1185">Reference proteome</keyword>
<dbReference type="Proteomes" id="UP000301309">
    <property type="component" value="Unassembled WGS sequence"/>
</dbReference>